<gene>
    <name evidence="1" type="ORF">CONCODRAFT_80396</name>
</gene>
<dbReference type="EMBL" id="KQ964690">
    <property type="protein sequence ID" value="KXN66789.1"/>
    <property type="molecule type" value="Genomic_DNA"/>
</dbReference>
<keyword evidence="2" id="KW-1185">Reference proteome</keyword>
<organism evidence="1 2">
    <name type="scientific">Conidiobolus coronatus (strain ATCC 28846 / CBS 209.66 / NRRL 28638)</name>
    <name type="common">Delacroixia coronata</name>
    <dbReference type="NCBI Taxonomy" id="796925"/>
    <lineage>
        <taxon>Eukaryota</taxon>
        <taxon>Fungi</taxon>
        <taxon>Fungi incertae sedis</taxon>
        <taxon>Zoopagomycota</taxon>
        <taxon>Entomophthoromycotina</taxon>
        <taxon>Entomophthoromycetes</taxon>
        <taxon>Entomophthorales</taxon>
        <taxon>Ancylistaceae</taxon>
        <taxon>Conidiobolus</taxon>
    </lineage>
</organism>
<dbReference type="AlphaFoldDB" id="A0A137NVY0"/>
<protein>
    <submittedName>
        <fullName evidence="1">Uncharacterized protein</fullName>
    </submittedName>
</protein>
<evidence type="ECO:0000313" key="2">
    <source>
        <dbReference type="Proteomes" id="UP000070444"/>
    </source>
</evidence>
<dbReference type="Proteomes" id="UP000070444">
    <property type="component" value="Unassembled WGS sequence"/>
</dbReference>
<name>A0A137NVY0_CONC2</name>
<evidence type="ECO:0000313" key="1">
    <source>
        <dbReference type="EMBL" id="KXN66789.1"/>
    </source>
</evidence>
<sequence length="62" mass="6889">MGYKQTLVGNTNRGQILAQITDNVLSLSKEGTVIVANCVPSDYHKVIVATSAFIWMKKHNRK</sequence>
<reference evidence="1 2" key="1">
    <citation type="journal article" date="2015" name="Genome Biol. Evol.">
        <title>Phylogenomic analyses indicate that early fungi evolved digesting cell walls of algal ancestors of land plants.</title>
        <authorList>
            <person name="Chang Y."/>
            <person name="Wang S."/>
            <person name="Sekimoto S."/>
            <person name="Aerts A.L."/>
            <person name="Choi C."/>
            <person name="Clum A."/>
            <person name="LaButti K.M."/>
            <person name="Lindquist E.A."/>
            <person name="Yee Ngan C."/>
            <person name="Ohm R.A."/>
            <person name="Salamov A.A."/>
            <person name="Grigoriev I.V."/>
            <person name="Spatafora J.W."/>
            <person name="Berbee M.L."/>
        </authorList>
    </citation>
    <scope>NUCLEOTIDE SEQUENCE [LARGE SCALE GENOMIC DNA]</scope>
    <source>
        <strain evidence="1 2">NRRL 28638</strain>
    </source>
</reference>
<accession>A0A137NVY0</accession>
<proteinExistence type="predicted"/>